<sequence length="128" mass="14960">MANLLILVVDLVKRCHIPLRDAILTETDHVEFAYPEVRGMKKNNKPLPYMYVMTYETVTDEEKPRPVVRNVEFRTDGPIKTSHQMESAEILISIKREQSRPVKIVDMKPMFEVRSQEFKRNDEGCGRP</sequence>
<accession>A0A0F9SBY7</accession>
<dbReference type="EMBL" id="LAZR01000502">
    <property type="protein sequence ID" value="KKN66380.1"/>
    <property type="molecule type" value="Genomic_DNA"/>
</dbReference>
<reference evidence="1" key="1">
    <citation type="journal article" date="2015" name="Nature">
        <title>Complex archaea that bridge the gap between prokaryotes and eukaryotes.</title>
        <authorList>
            <person name="Spang A."/>
            <person name="Saw J.H."/>
            <person name="Jorgensen S.L."/>
            <person name="Zaremba-Niedzwiedzka K."/>
            <person name="Martijn J."/>
            <person name="Lind A.E."/>
            <person name="van Eijk R."/>
            <person name="Schleper C."/>
            <person name="Guy L."/>
            <person name="Ettema T.J."/>
        </authorList>
    </citation>
    <scope>NUCLEOTIDE SEQUENCE</scope>
</reference>
<protein>
    <submittedName>
        <fullName evidence="1">Uncharacterized protein</fullName>
    </submittedName>
</protein>
<comment type="caution">
    <text evidence="1">The sequence shown here is derived from an EMBL/GenBank/DDBJ whole genome shotgun (WGS) entry which is preliminary data.</text>
</comment>
<evidence type="ECO:0000313" key="1">
    <source>
        <dbReference type="EMBL" id="KKN66380.1"/>
    </source>
</evidence>
<proteinExistence type="predicted"/>
<dbReference type="AlphaFoldDB" id="A0A0F9SBY7"/>
<organism evidence="1">
    <name type="scientific">marine sediment metagenome</name>
    <dbReference type="NCBI Taxonomy" id="412755"/>
    <lineage>
        <taxon>unclassified sequences</taxon>
        <taxon>metagenomes</taxon>
        <taxon>ecological metagenomes</taxon>
    </lineage>
</organism>
<gene>
    <name evidence="1" type="ORF">LCGC14_0472010</name>
</gene>
<name>A0A0F9SBY7_9ZZZZ</name>